<reference evidence="1 2" key="1">
    <citation type="submission" date="2014-07" db="EMBL/GenBank/DDBJ databases">
        <title>Genome Sequence of Rhodococcus opacus Strain R7, a Biodegrader of Mono- and Polycyclic Aromatic Hydrocarbons.</title>
        <authorList>
            <person name="Di Gennaro P."/>
            <person name="Zampolli J."/>
            <person name="Presti I."/>
            <person name="Cappelletti M."/>
            <person name="D'Ursi P."/>
            <person name="Orro A."/>
            <person name="Mezzelani A."/>
            <person name="Milanesi L."/>
        </authorList>
    </citation>
    <scope>NUCLEOTIDE SEQUENCE [LARGE SCALE GENOMIC DNA]</scope>
    <source>
        <strain evidence="1 2">R7</strain>
    </source>
</reference>
<dbReference type="EMBL" id="CP008947">
    <property type="protein sequence ID" value="AII07469.1"/>
    <property type="molecule type" value="Genomic_DNA"/>
</dbReference>
<proteinExistence type="predicted"/>
<evidence type="ECO:0000313" key="2">
    <source>
        <dbReference type="Proteomes" id="UP000028488"/>
    </source>
</evidence>
<dbReference type="AlphaFoldDB" id="A0A076EVU5"/>
<name>A0A076EVU5_RHOOP</name>
<sequence>MRRTAHVIDTCHGTLIVHALYGAECTDESCVELSEVRHALIIDCDEFGDCVCSAEFAEQLRHAS</sequence>
<dbReference type="Proteomes" id="UP000028488">
    <property type="component" value="Chromosome"/>
</dbReference>
<evidence type="ECO:0000313" key="1">
    <source>
        <dbReference type="EMBL" id="AII07469.1"/>
    </source>
</evidence>
<gene>
    <name evidence="1" type="ORF">EP51_23545</name>
</gene>
<accession>A0A076EVU5</accession>
<organism evidence="1 2">
    <name type="scientific">Rhodococcus opacus</name>
    <name type="common">Nocardia opaca</name>
    <dbReference type="NCBI Taxonomy" id="37919"/>
    <lineage>
        <taxon>Bacteria</taxon>
        <taxon>Bacillati</taxon>
        <taxon>Actinomycetota</taxon>
        <taxon>Actinomycetes</taxon>
        <taxon>Mycobacteriales</taxon>
        <taxon>Nocardiaceae</taxon>
        <taxon>Rhodococcus</taxon>
    </lineage>
</organism>
<protein>
    <submittedName>
        <fullName evidence="1">Uncharacterized protein</fullName>
    </submittedName>
</protein>